<dbReference type="GO" id="GO:0071949">
    <property type="term" value="F:FAD binding"/>
    <property type="evidence" value="ECO:0007669"/>
    <property type="project" value="InterPro"/>
</dbReference>
<keyword evidence="2" id="KW-0274">FAD</keyword>
<dbReference type="SUPFAM" id="SSF56176">
    <property type="entry name" value="FAD-binding/transporter-associated domain-like"/>
    <property type="match status" value="1"/>
</dbReference>
<dbReference type="InterPro" id="IPR036318">
    <property type="entry name" value="FAD-bd_PCMH-like_sf"/>
</dbReference>
<dbReference type="PROSITE" id="PS51387">
    <property type="entry name" value="FAD_PCMH"/>
    <property type="match status" value="1"/>
</dbReference>
<dbReference type="PANTHER" id="PTHR42659:SF2">
    <property type="entry name" value="XANTHINE DEHYDROGENASE SUBUNIT C-RELATED"/>
    <property type="match status" value="1"/>
</dbReference>
<keyword evidence="3" id="KW-0560">Oxidoreductase</keyword>
<gene>
    <name evidence="5" type="ORF">EV655_10814</name>
</gene>
<dbReference type="InterPro" id="IPR036683">
    <property type="entry name" value="CO_DH_flav_C_dom_sf"/>
</dbReference>
<dbReference type="Gene3D" id="3.30.390.50">
    <property type="entry name" value="CO dehydrogenase flavoprotein, C-terminal domain"/>
    <property type="match status" value="1"/>
</dbReference>
<dbReference type="OrthoDB" id="9814706at2"/>
<evidence type="ECO:0000256" key="3">
    <source>
        <dbReference type="ARBA" id="ARBA00023002"/>
    </source>
</evidence>
<comment type="caution">
    <text evidence="5">The sequence shown here is derived from an EMBL/GenBank/DDBJ whole genome shotgun (WGS) entry which is preliminary data.</text>
</comment>
<dbReference type="InterPro" id="IPR016167">
    <property type="entry name" value="FAD-bd_PCMH_sub1"/>
</dbReference>
<evidence type="ECO:0000313" key="6">
    <source>
        <dbReference type="Proteomes" id="UP000295142"/>
    </source>
</evidence>
<keyword evidence="1" id="KW-0285">Flavoprotein</keyword>
<reference evidence="5 6" key="1">
    <citation type="submission" date="2019-03" db="EMBL/GenBank/DDBJ databases">
        <title>Genomic Encyclopedia of Type Strains, Phase IV (KMG-IV): sequencing the most valuable type-strain genomes for metagenomic binning, comparative biology and taxonomic classification.</title>
        <authorList>
            <person name="Goeker M."/>
        </authorList>
    </citation>
    <scope>NUCLEOTIDE SEQUENCE [LARGE SCALE GENOMIC DNA]</scope>
    <source>
        <strain evidence="5 6">DSM 4868</strain>
    </source>
</reference>
<dbReference type="Pfam" id="PF00941">
    <property type="entry name" value="FAD_binding_5"/>
    <property type="match status" value="1"/>
</dbReference>
<dbReference type="SMART" id="SM01092">
    <property type="entry name" value="CO_deh_flav_C"/>
    <property type="match status" value="1"/>
</dbReference>
<dbReference type="PANTHER" id="PTHR42659">
    <property type="entry name" value="XANTHINE DEHYDROGENASE SUBUNIT C-RELATED"/>
    <property type="match status" value="1"/>
</dbReference>
<dbReference type="Proteomes" id="UP000295142">
    <property type="component" value="Unassembled WGS sequence"/>
</dbReference>
<dbReference type="InterPro" id="IPR002346">
    <property type="entry name" value="Mopterin_DH_FAD-bd"/>
</dbReference>
<dbReference type="GO" id="GO:0016491">
    <property type="term" value="F:oxidoreductase activity"/>
    <property type="evidence" value="ECO:0007669"/>
    <property type="project" value="UniProtKB-KW"/>
</dbReference>
<dbReference type="AlphaFoldDB" id="A0A4R2KBC9"/>
<evidence type="ECO:0000259" key="4">
    <source>
        <dbReference type="PROSITE" id="PS51387"/>
    </source>
</evidence>
<keyword evidence="6" id="KW-1185">Reference proteome</keyword>
<dbReference type="SUPFAM" id="SSF55447">
    <property type="entry name" value="CO dehydrogenase flavoprotein C-terminal domain-like"/>
    <property type="match status" value="1"/>
</dbReference>
<dbReference type="RefSeq" id="WP_132544654.1">
    <property type="nucleotide sequence ID" value="NZ_SLWW01000008.1"/>
</dbReference>
<dbReference type="InterPro" id="IPR016166">
    <property type="entry name" value="FAD-bd_PCMH"/>
</dbReference>
<name>A0A4R2KBC9_9RHOB</name>
<dbReference type="Gene3D" id="3.30.465.10">
    <property type="match status" value="1"/>
</dbReference>
<protein>
    <submittedName>
        <fullName evidence="5">CO/xanthine dehydrogenase FAD-binding subunit</fullName>
    </submittedName>
</protein>
<accession>A0A4R2KBC9</accession>
<organism evidence="5 6">
    <name type="scientific">Rhodovulum euryhalinum</name>
    <dbReference type="NCBI Taxonomy" id="35805"/>
    <lineage>
        <taxon>Bacteria</taxon>
        <taxon>Pseudomonadati</taxon>
        <taxon>Pseudomonadota</taxon>
        <taxon>Alphaproteobacteria</taxon>
        <taxon>Rhodobacterales</taxon>
        <taxon>Paracoccaceae</taxon>
        <taxon>Rhodovulum</taxon>
    </lineage>
</organism>
<proteinExistence type="predicted"/>
<dbReference type="Gene3D" id="3.30.43.10">
    <property type="entry name" value="Uridine Diphospho-n-acetylenolpyruvylglucosamine Reductase, domain 2"/>
    <property type="match status" value="1"/>
</dbReference>
<feature type="domain" description="FAD-binding PCMH-type" evidence="4">
    <location>
        <begin position="1"/>
        <end position="169"/>
    </location>
</feature>
<evidence type="ECO:0000256" key="2">
    <source>
        <dbReference type="ARBA" id="ARBA00022827"/>
    </source>
</evidence>
<sequence>MAPYLRPRTLAEALEALAGGGLRVAAGCTDLFPATRGPGLSGGILDITAIEGLRGIGESAAGWRIGATTSWAEIARAGLPPGFDGLRAAAREVGSVQVQTAGTVGGNLVNASPAADGAPCWLVLDAEVELASHRGTRRLAVADFLTGPRQTARAADELLTAIHVPRAAGAGQGAFLKLGARRYLVISIAMAAVRLDIQAGRVAHAALAVGACSATARRLPDAEAALRGRRADAGLADAITAGIVARALAPIDDHRAPAAYRTRAALTLLRRAVAGLCAERAVA</sequence>
<evidence type="ECO:0000313" key="5">
    <source>
        <dbReference type="EMBL" id="TCO70773.1"/>
    </source>
</evidence>
<dbReference type="InterPro" id="IPR016169">
    <property type="entry name" value="FAD-bd_PCMH_sub2"/>
</dbReference>
<dbReference type="InterPro" id="IPR051312">
    <property type="entry name" value="Diverse_Substr_Oxidored"/>
</dbReference>
<dbReference type="EMBL" id="SLWW01000008">
    <property type="protein sequence ID" value="TCO70773.1"/>
    <property type="molecule type" value="Genomic_DNA"/>
</dbReference>
<evidence type="ECO:0000256" key="1">
    <source>
        <dbReference type="ARBA" id="ARBA00022630"/>
    </source>
</evidence>
<dbReference type="InterPro" id="IPR005107">
    <property type="entry name" value="CO_DH_flav_C"/>
</dbReference>
<dbReference type="Pfam" id="PF03450">
    <property type="entry name" value="CO_deh_flav_C"/>
    <property type="match status" value="1"/>
</dbReference>